<feature type="compositionally biased region" description="Basic and acidic residues" evidence="1">
    <location>
        <begin position="233"/>
        <end position="243"/>
    </location>
</feature>
<dbReference type="EMBL" id="CAJVQA010001269">
    <property type="protein sequence ID" value="CAG8508604.1"/>
    <property type="molecule type" value="Genomic_DNA"/>
</dbReference>
<reference evidence="2" key="1">
    <citation type="submission" date="2021-06" db="EMBL/GenBank/DDBJ databases">
        <authorList>
            <person name="Kallberg Y."/>
            <person name="Tangrot J."/>
            <person name="Rosling A."/>
        </authorList>
    </citation>
    <scope>NUCLEOTIDE SEQUENCE</scope>
    <source>
        <strain evidence="2">FL966</strain>
    </source>
</reference>
<name>A0A9N8ZUF4_9GLOM</name>
<organism evidence="2 3">
    <name type="scientific">Cetraspora pellucida</name>
    <dbReference type="NCBI Taxonomy" id="1433469"/>
    <lineage>
        <taxon>Eukaryota</taxon>
        <taxon>Fungi</taxon>
        <taxon>Fungi incertae sedis</taxon>
        <taxon>Mucoromycota</taxon>
        <taxon>Glomeromycotina</taxon>
        <taxon>Glomeromycetes</taxon>
        <taxon>Diversisporales</taxon>
        <taxon>Gigasporaceae</taxon>
        <taxon>Cetraspora</taxon>
    </lineage>
</organism>
<feature type="compositionally biased region" description="Basic and acidic residues" evidence="1">
    <location>
        <begin position="195"/>
        <end position="212"/>
    </location>
</feature>
<keyword evidence="3" id="KW-1185">Reference proteome</keyword>
<dbReference type="OrthoDB" id="10605471at2759"/>
<dbReference type="Proteomes" id="UP000789759">
    <property type="component" value="Unassembled WGS sequence"/>
</dbReference>
<evidence type="ECO:0000313" key="3">
    <source>
        <dbReference type="Proteomes" id="UP000789759"/>
    </source>
</evidence>
<gene>
    <name evidence="2" type="ORF">CPELLU_LOCUS2802</name>
</gene>
<evidence type="ECO:0000313" key="2">
    <source>
        <dbReference type="EMBL" id="CAG8508604.1"/>
    </source>
</evidence>
<protein>
    <submittedName>
        <fullName evidence="2">19882_t:CDS:1</fullName>
    </submittedName>
</protein>
<feature type="region of interest" description="Disordered" evidence="1">
    <location>
        <begin position="195"/>
        <end position="271"/>
    </location>
</feature>
<comment type="caution">
    <text evidence="2">The sequence shown here is derived from an EMBL/GenBank/DDBJ whole genome shotgun (WGS) entry which is preliminary data.</text>
</comment>
<accession>A0A9N8ZUF4</accession>
<proteinExistence type="predicted"/>
<evidence type="ECO:0000256" key="1">
    <source>
        <dbReference type="SAM" id="MobiDB-lite"/>
    </source>
</evidence>
<sequence>MQADDIKNVCQLNNEHININNQNLLHNINIKDNNNDQNNEDTNIQEIDDKKRINKNLLRDTMDIDNDRRETVDIQNIDNNLKNFPNPYILITKKAPSANYSKASDSLDSTSEVSDLASEASNFLDSISEVNSLPTNISSKNNNLSEKSSYQINDKINEKENEIISDENTRYPIVLIENIEAPNYKQIRILKLKRKSDYDSREQDKGKQKELPELSSDSDELDVKKALNKKKKLSCDSRVQDKGKQKKLPGSSSDSDELEVKKAPNKKKKLSCDPKDLQGIFTQHIDFNEVSTPVSLDPLPKHLQNVTNIILSELIEAKLMAKYFCNATENEYNILIQALLGDPKFPKFFNLKDKDVFILANIAEKLY</sequence>
<dbReference type="AlphaFoldDB" id="A0A9N8ZUF4"/>